<dbReference type="AlphaFoldDB" id="A0A4Q9PAW8"/>
<gene>
    <name evidence="1" type="ORF">BD310DRAFT_776756</name>
</gene>
<reference evidence="1 2" key="1">
    <citation type="submission" date="2019-01" db="EMBL/GenBank/DDBJ databases">
        <title>Draft genome sequences of three monokaryotic isolates of the white-rot basidiomycete fungus Dichomitus squalens.</title>
        <authorList>
            <consortium name="DOE Joint Genome Institute"/>
            <person name="Lopez S.C."/>
            <person name="Andreopoulos B."/>
            <person name="Pangilinan J."/>
            <person name="Lipzen A."/>
            <person name="Riley R."/>
            <person name="Ahrendt S."/>
            <person name="Ng V."/>
            <person name="Barry K."/>
            <person name="Daum C."/>
            <person name="Grigoriev I.V."/>
            <person name="Hilden K.S."/>
            <person name="Makela M.R."/>
            <person name="de Vries R.P."/>
        </authorList>
    </citation>
    <scope>NUCLEOTIDE SEQUENCE [LARGE SCALE GENOMIC DNA]</scope>
    <source>
        <strain evidence="1 2">CBS 464.89</strain>
    </source>
</reference>
<dbReference type="Proteomes" id="UP000292082">
    <property type="component" value="Unassembled WGS sequence"/>
</dbReference>
<name>A0A4Q9PAW8_9APHY</name>
<evidence type="ECO:0000313" key="1">
    <source>
        <dbReference type="EMBL" id="TBU51850.1"/>
    </source>
</evidence>
<keyword evidence="2" id="KW-1185">Reference proteome</keyword>
<sequence length="281" mass="31930">MGNQLVLLSAEEFRDIVLAIPDGSRFSHIPRHELTTNPFGELQGASEMTNLEVCMALLEAIDQHRLAPGCMAACCSARPDFCVIDGDGDTLDAALFDHDVELSSSRAPWTAQEVPIVFRQCGVDDEFCCDRNRHMEDDVEKRKEMLSKYLRYAAVLFDVQQRFFLVMIAVTGRTFRVLRWDRSRVVMSSAVDYFTNWQLFCDILWHISLAHRYVPEMLGADPTAVRLSSRDARWRRMAAAANGHGSDFDEHMRLLGDDESSEPSTLDHARNAFRETLVAEH</sequence>
<evidence type="ECO:0008006" key="3">
    <source>
        <dbReference type="Google" id="ProtNLM"/>
    </source>
</evidence>
<protein>
    <recommendedName>
        <fullName evidence="3">Fungal-type protein kinase domain-containing protein</fullName>
    </recommendedName>
</protein>
<organism evidence="1 2">
    <name type="scientific">Dichomitus squalens</name>
    <dbReference type="NCBI Taxonomy" id="114155"/>
    <lineage>
        <taxon>Eukaryota</taxon>
        <taxon>Fungi</taxon>
        <taxon>Dikarya</taxon>
        <taxon>Basidiomycota</taxon>
        <taxon>Agaricomycotina</taxon>
        <taxon>Agaricomycetes</taxon>
        <taxon>Polyporales</taxon>
        <taxon>Polyporaceae</taxon>
        <taxon>Dichomitus</taxon>
    </lineage>
</organism>
<accession>A0A4Q9PAW8</accession>
<dbReference type="EMBL" id="ML145281">
    <property type="protein sequence ID" value="TBU51850.1"/>
    <property type="molecule type" value="Genomic_DNA"/>
</dbReference>
<feature type="non-terminal residue" evidence="1">
    <location>
        <position position="281"/>
    </location>
</feature>
<evidence type="ECO:0000313" key="2">
    <source>
        <dbReference type="Proteomes" id="UP000292082"/>
    </source>
</evidence>
<proteinExistence type="predicted"/>